<dbReference type="EMBL" id="SRLO01000010">
    <property type="protein sequence ID" value="TNN87584.1"/>
    <property type="molecule type" value="Genomic_DNA"/>
</dbReference>
<dbReference type="AlphaFoldDB" id="A0A4Z2JCN3"/>
<feature type="signal peptide" evidence="2">
    <location>
        <begin position="1"/>
        <end position="21"/>
    </location>
</feature>
<reference evidence="3 4" key="1">
    <citation type="submission" date="2019-03" db="EMBL/GenBank/DDBJ databases">
        <title>First draft genome of Liparis tanakae, snailfish: a comprehensive survey of snailfish specific genes.</title>
        <authorList>
            <person name="Kim W."/>
            <person name="Song I."/>
            <person name="Jeong J.-H."/>
            <person name="Kim D."/>
            <person name="Kim S."/>
            <person name="Ryu S."/>
            <person name="Song J.Y."/>
            <person name="Lee S.K."/>
        </authorList>
    </citation>
    <scope>NUCLEOTIDE SEQUENCE [LARGE SCALE GENOMIC DNA]</scope>
    <source>
        <tissue evidence="3">Muscle</tissue>
    </source>
</reference>
<feature type="chain" id="PRO_5021320036" description="Secreted protein" evidence="2">
    <location>
        <begin position="22"/>
        <end position="124"/>
    </location>
</feature>
<keyword evidence="2" id="KW-0732">Signal</keyword>
<evidence type="ECO:0000313" key="3">
    <source>
        <dbReference type="EMBL" id="TNN87584.1"/>
    </source>
</evidence>
<proteinExistence type="predicted"/>
<name>A0A4Z2JCN3_9TELE</name>
<evidence type="ECO:0000256" key="2">
    <source>
        <dbReference type="SAM" id="SignalP"/>
    </source>
</evidence>
<dbReference type="PROSITE" id="PS51257">
    <property type="entry name" value="PROKAR_LIPOPROTEIN"/>
    <property type="match status" value="1"/>
</dbReference>
<protein>
    <recommendedName>
        <fullName evidence="5">Secreted protein</fullName>
    </recommendedName>
</protein>
<dbReference type="Proteomes" id="UP000314294">
    <property type="component" value="Unassembled WGS sequence"/>
</dbReference>
<accession>A0A4Z2JCN3</accession>
<keyword evidence="4" id="KW-1185">Reference proteome</keyword>
<feature type="region of interest" description="Disordered" evidence="1">
    <location>
        <begin position="64"/>
        <end position="124"/>
    </location>
</feature>
<evidence type="ECO:0008006" key="5">
    <source>
        <dbReference type="Google" id="ProtNLM"/>
    </source>
</evidence>
<evidence type="ECO:0000313" key="4">
    <source>
        <dbReference type="Proteomes" id="UP000314294"/>
    </source>
</evidence>
<feature type="compositionally biased region" description="Basic residues" evidence="1">
    <location>
        <begin position="104"/>
        <end position="124"/>
    </location>
</feature>
<sequence>MEREAVCLLLAVLLSAQLVLMEWLCILSVTAACGGALETEEKEEIRDAKAEPSALKILTYRLRQSDTRAASQPRYNDTDKSGAAGGGPQPTGHLEQRAGPSAKQTKRRGVPQKVRRHRAFKGDS</sequence>
<gene>
    <name evidence="3" type="ORF">EYF80_002301</name>
</gene>
<evidence type="ECO:0000256" key="1">
    <source>
        <dbReference type="SAM" id="MobiDB-lite"/>
    </source>
</evidence>
<organism evidence="3 4">
    <name type="scientific">Liparis tanakae</name>
    <name type="common">Tanaka's snailfish</name>
    <dbReference type="NCBI Taxonomy" id="230148"/>
    <lineage>
        <taxon>Eukaryota</taxon>
        <taxon>Metazoa</taxon>
        <taxon>Chordata</taxon>
        <taxon>Craniata</taxon>
        <taxon>Vertebrata</taxon>
        <taxon>Euteleostomi</taxon>
        <taxon>Actinopterygii</taxon>
        <taxon>Neopterygii</taxon>
        <taxon>Teleostei</taxon>
        <taxon>Neoteleostei</taxon>
        <taxon>Acanthomorphata</taxon>
        <taxon>Eupercaria</taxon>
        <taxon>Perciformes</taxon>
        <taxon>Cottioidei</taxon>
        <taxon>Cottales</taxon>
        <taxon>Liparidae</taxon>
        <taxon>Liparis</taxon>
    </lineage>
</organism>
<comment type="caution">
    <text evidence="3">The sequence shown here is derived from an EMBL/GenBank/DDBJ whole genome shotgun (WGS) entry which is preliminary data.</text>
</comment>